<dbReference type="Proteomes" id="UP001321477">
    <property type="component" value="Chromosome"/>
</dbReference>
<feature type="compositionally biased region" description="Basic and acidic residues" evidence="1">
    <location>
        <begin position="97"/>
        <end position="113"/>
    </location>
</feature>
<keyword evidence="3" id="KW-1185">Reference proteome</keyword>
<feature type="compositionally biased region" description="Basic and acidic residues" evidence="1">
    <location>
        <begin position="78"/>
        <end position="87"/>
    </location>
</feature>
<sequence length="113" mass="12407">MRPDVPRHVGARGDEVGEDAALHARDISHDRLGEGRQFGCHDPRRDIRRDGDDHELGRVAVGFGATCAEVDRDRDVRGRGIGEDHVDAAGAQAQRHARAEQARADDAHRTDES</sequence>
<dbReference type="EMBL" id="AP027734">
    <property type="protein sequence ID" value="BDZ53373.1"/>
    <property type="molecule type" value="Genomic_DNA"/>
</dbReference>
<accession>A0ABN6YBJ6</accession>
<name>A0ABN6YBJ6_9MICO</name>
<evidence type="ECO:0000313" key="2">
    <source>
        <dbReference type="EMBL" id="BDZ53373.1"/>
    </source>
</evidence>
<organism evidence="2 3">
    <name type="scientific">Agromyces marinus</name>
    <dbReference type="NCBI Taxonomy" id="1389020"/>
    <lineage>
        <taxon>Bacteria</taxon>
        <taxon>Bacillati</taxon>
        <taxon>Actinomycetota</taxon>
        <taxon>Actinomycetes</taxon>
        <taxon>Micrococcales</taxon>
        <taxon>Microbacteriaceae</taxon>
        <taxon>Agromyces</taxon>
    </lineage>
</organism>
<proteinExistence type="predicted"/>
<reference evidence="3" key="1">
    <citation type="journal article" date="2019" name="Int. J. Syst. Evol. Microbiol.">
        <title>The Global Catalogue of Microorganisms (GCM) 10K type strain sequencing project: providing services to taxonomists for standard genome sequencing and annotation.</title>
        <authorList>
            <consortium name="The Broad Institute Genomics Platform"/>
            <consortium name="The Broad Institute Genome Sequencing Center for Infectious Disease"/>
            <person name="Wu L."/>
            <person name="Ma J."/>
        </authorList>
    </citation>
    <scope>NUCLEOTIDE SEQUENCE [LARGE SCALE GENOMIC DNA]</scope>
    <source>
        <strain evidence="3">NBRC 109019</strain>
    </source>
</reference>
<evidence type="ECO:0000313" key="3">
    <source>
        <dbReference type="Proteomes" id="UP001321477"/>
    </source>
</evidence>
<gene>
    <name evidence="2" type="ORF">GCM10025870_04460</name>
</gene>
<feature type="region of interest" description="Disordered" evidence="1">
    <location>
        <begin position="78"/>
        <end position="113"/>
    </location>
</feature>
<evidence type="ECO:0000256" key="1">
    <source>
        <dbReference type="SAM" id="MobiDB-lite"/>
    </source>
</evidence>
<protein>
    <submittedName>
        <fullName evidence="2">Uncharacterized protein</fullName>
    </submittedName>
</protein>